<sequence>QPRRVSRPRLRTYFFRTLIQASELSLFPNLLRPFASPDVRICRPFSAHLPIHPLYAFPLF</sequence>
<dbReference type="AlphaFoldDB" id="A0A9P7R2K2"/>
<dbReference type="Proteomes" id="UP000699042">
    <property type="component" value="Unassembled WGS sequence"/>
</dbReference>
<proteinExistence type="predicted"/>
<evidence type="ECO:0000313" key="1">
    <source>
        <dbReference type="EMBL" id="KAG7047069.1"/>
    </source>
</evidence>
<comment type="caution">
    <text evidence="1">The sequence shown here is derived from an EMBL/GenBank/DDBJ whole genome shotgun (WGS) entry which is preliminary data.</text>
</comment>
<keyword evidence="2" id="KW-1185">Reference proteome</keyword>
<feature type="non-terminal residue" evidence="1">
    <location>
        <position position="60"/>
    </location>
</feature>
<gene>
    <name evidence="1" type="ORF">JMJ77_015286</name>
</gene>
<feature type="non-terminal residue" evidence="1">
    <location>
        <position position="1"/>
    </location>
</feature>
<reference evidence="1" key="1">
    <citation type="submission" date="2021-05" db="EMBL/GenBank/DDBJ databases">
        <title>Comparative genomics of three Colletotrichum scovillei strains and genetic complementation revealed genes involved fungal growth and virulence on chili pepper.</title>
        <authorList>
            <person name="Hsieh D.-K."/>
            <person name="Chuang S.-C."/>
            <person name="Chen C.-Y."/>
            <person name="Chao Y.-T."/>
            <person name="Lu M.-Y.J."/>
            <person name="Lee M.-H."/>
            <person name="Shih M.-C."/>
        </authorList>
    </citation>
    <scope>NUCLEOTIDE SEQUENCE</scope>
    <source>
        <strain evidence="1">Coll-153</strain>
    </source>
</reference>
<accession>A0A9P7R2K2</accession>
<dbReference type="EMBL" id="JAESDN010000008">
    <property type="protein sequence ID" value="KAG7047069.1"/>
    <property type="molecule type" value="Genomic_DNA"/>
</dbReference>
<protein>
    <submittedName>
        <fullName evidence="1">Uncharacterized protein</fullName>
    </submittedName>
</protein>
<organism evidence="1 2">
    <name type="scientific">Colletotrichum scovillei</name>
    <dbReference type="NCBI Taxonomy" id="1209932"/>
    <lineage>
        <taxon>Eukaryota</taxon>
        <taxon>Fungi</taxon>
        <taxon>Dikarya</taxon>
        <taxon>Ascomycota</taxon>
        <taxon>Pezizomycotina</taxon>
        <taxon>Sordariomycetes</taxon>
        <taxon>Hypocreomycetidae</taxon>
        <taxon>Glomerellales</taxon>
        <taxon>Glomerellaceae</taxon>
        <taxon>Colletotrichum</taxon>
        <taxon>Colletotrichum acutatum species complex</taxon>
    </lineage>
</organism>
<name>A0A9P7R2K2_9PEZI</name>
<evidence type="ECO:0000313" key="2">
    <source>
        <dbReference type="Proteomes" id="UP000699042"/>
    </source>
</evidence>